<evidence type="ECO:0000259" key="2">
    <source>
        <dbReference type="PROSITE" id="PS51903"/>
    </source>
</evidence>
<dbReference type="GO" id="GO:0006508">
    <property type="term" value="P:proteolysis"/>
    <property type="evidence" value="ECO:0007669"/>
    <property type="project" value="UniProtKB-KW"/>
</dbReference>
<dbReference type="PANTHER" id="PTHR47016:SF5">
    <property type="entry name" value="CLP DOMAIN SUPERFAMILY PROTEIN"/>
    <property type="match status" value="1"/>
</dbReference>
<keyword evidence="3" id="KW-0378">Hydrolase</keyword>
<keyword evidence="3" id="KW-0645">Protease</keyword>
<evidence type="ECO:0000313" key="4">
    <source>
        <dbReference type="Proteomes" id="UP001519332"/>
    </source>
</evidence>
<reference evidence="3 4" key="1">
    <citation type="submission" date="2021-03" db="EMBL/GenBank/DDBJ databases">
        <title>Sequencing the genomes of 1000 actinobacteria strains.</title>
        <authorList>
            <person name="Klenk H.-P."/>
        </authorList>
    </citation>
    <scope>NUCLEOTIDE SEQUENCE [LARGE SCALE GENOMIC DNA]</scope>
    <source>
        <strain evidence="3 4">DSM 46670</strain>
    </source>
</reference>
<dbReference type="PROSITE" id="PS51903">
    <property type="entry name" value="CLP_R"/>
    <property type="match status" value="1"/>
</dbReference>
<keyword evidence="4" id="KW-1185">Reference proteome</keyword>
<dbReference type="PANTHER" id="PTHR47016">
    <property type="entry name" value="ATP-DEPENDENT CLP PROTEASE ATP-BINDING SUBUNIT CLPT1, CHLOROPLASTIC"/>
    <property type="match status" value="1"/>
</dbReference>
<keyword evidence="1" id="KW-0677">Repeat</keyword>
<keyword evidence="3" id="KW-0067">ATP-binding</keyword>
<dbReference type="SUPFAM" id="SSF81923">
    <property type="entry name" value="Double Clp-N motif"/>
    <property type="match status" value="2"/>
</dbReference>
<dbReference type="InterPro" id="IPR044217">
    <property type="entry name" value="CLPT1/2"/>
</dbReference>
<evidence type="ECO:0000313" key="3">
    <source>
        <dbReference type="EMBL" id="MBP2330015.1"/>
    </source>
</evidence>
<evidence type="ECO:0000256" key="1">
    <source>
        <dbReference type="PROSITE-ProRule" id="PRU01251"/>
    </source>
</evidence>
<dbReference type="InterPro" id="IPR004176">
    <property type="entry name" value="Clp_R_N"/>
</dbReference>
<dbReference type="InterPro" id="IPR036628">
    <property type="entry name" value="Clp_N_dom_sf"/>
</dbReference>
<dbReference type="GO" id="GO:0005524">
    <property type="term" value="F:ATP binding"/>
    <property type="evidence" value="ECO:0007669"/>
    <property type="project" value="UniProtKB-KW"/>
</dbReference>
<proteinExistence type="predicted"/>
<name>A0ABS4U029_9PSEU</name>
<sequence>MLERLTEQAKQAVTASEDAALAMGHDSIGTEHLLLGLTSTPGMASELLREHGIESQQVREETIRLLAEKGVPATGSQAAKDALSSIGIDVAEIQRRADDNFGPGAFRFPRPGFTFTPRTKVIFDRTAQEAQALGHQHIDTGHLLLGLLAEREGVAIHVLSRLGAQTPALHQTVLARVTQQAS</sequence>
<accession>A0ABS4U029</accession>
<keyword evidence="3" id="KW-0547">Nucleotide-binding</keyword>
<gene>
    <name evidence="3" type="ORF">JOF56_010400</name>
</gene>
<protein>
    <submittedName>
        <fullName evidence="3">ATP-dependent Clp protease ATP-binding subunit ClpC</fullName>
    </submittedName>
</protein>
<dbReference type="Gene3D" id="1.10.1780.10">
    <property type="entry name" value="Clp, N-terminal domain"/>
    <property type="match status" value="2"/>
</dbReference>
<dbReference type="GO" id="GO:0008233">
    <property type="term" value="F:peptidase activity"/>
    <property type="evidence" value="ECO:0007669"/>
    <property type="project" value="UniProtKB-KW"/>
</dbReference>
<dbReference type="Proteomes" id="UP001519332">
    <property type="component" value="Unassembled WGS sequence"/>
</dbReference>
<dbReference type="RefSeq" id="WP_209646695.1">
    <property type="nucleotide sequence ID" value="NZ_JAGINW010000001.1"/>
</dbReference>
<comment type="caution">
    <text evidence="3">The sequence shown here is derived from an EMBL/GenBank/DDBJ whole genome shotgun (WGS) entry which is preliminary data.</text>
</comment>
<dbReference type="EMBL" id="JAGINW010000001">
    <property type="protein sequence ID" value="MBP2330015.1"/>
    <property type="molecule type" value="Genomic_DNA"/>
</dbReference>
<feature type="domain" description="Clp R" evidence="2">
    <location>
        <begin position="2"/>
        <end position="180"/>
    </location>
</feature>
<organism evidence="3 4">
    <name type="scientific">Kibdelosporangium banguiense</name>
    <dbReference type="NCBI Taxonomy" id="1365924"/>
    <lineage>
        <taxon>Bacteria</taxon>
        <taxon>Bacillati</taxon>
        <taxon>Actinomycetota</taxon>
        <taxon>Actinomycetes</taxon>
        <taxon>Pseudonocardiales</taxon>
        <taxon>Pseudonocardiaceae</taxon>
        <taxon>Kibdelosporangium</taxon>
    </lineage>
</organism>
<dbReference type="Pfam" id="PF02861">
    <property type="entry name" value="Clp_N"/>
    <property type="match status" value="2"/>
</dbReference>